<accession>A0A3B3I4A3</accession>
<dbReference type="Gene3D" id="1.20.1070.10">
    <property type="entry name" value="Rhodopsin 7-helix transmembrane proteins"/>
    <property type="match status" value="1"/>
</dbReference>
<evidence type="ECO:0000256" key="6">
    <source>
        <dbReference type="ARBA" id="ARBA00023136"/>
    </source>
</evidence>
<dbReference type="InParanoid" id="A0A3B3I4A3"/>
<dbReference type="GO" id="GO:0007186">
    <property type="term" value="P:G protein-coupled receptor signaling pathway"/>
    <property type="evidence" value="ECO:0000318"/>
    <property type="project" value="GO_Central"/>
</dbReference>
<dbReference type="CTD" id="100147937"/>
<evidence type="ECO:0000256" key="7">
    <source>
        <dbReference type="ARBA" id="ARBA00023170"/>
    </source>
</evidence>
<dbReference type="GO" id="GO:0005886">
    <property type="term" value="C:plasma membrane"/>
    <property type="evidence" value="ECO:0007669"/>
    <property type="project" value="UniProtKB-SubCell"/>
</dbReference>
<dbReference type="PANTHER" id="PTHR24233">
    <property type="entry name" value="P2Y PURINOCEPTOR-RELATED G-PROTEIN COUPLED RECEPTOR"/>
    <property type="match status" value="1"/>
</dbReference>
<dbReference type="OrthoDB" id="9947214at2759"/>
<gene>
    <name evidence="13" type="primary">gpr206</name>
</gene>
<keyword evidence="6 11" id="KW-0472">Membrane</keyword>
<dbReference type="KEGG" id="ola:101169797"/>
<dbReference type="SUPFAM" id="SSF81321">
    <property type="entry name" value="Family A G protein-coupled receptor-like"/>
    <property type="match status" value="1"/>
</dbReference>
<evidence type="ECO:0000313" key="13">
    <source>
        <dbReference type="Ensembl" id="ENSORLP00000038638.1"/>
    </source>
</evidence>
<evidence type="ECO:0000256" key="9">
    <source>
        <dbReference type="RuleBase" id="RU000688"/>
    </source>
</evidence>
<feature type="transmembrane region" description="Helical" evidence="11">
    <location>
        <begin position="252"/>
        <end position="273"/>
    </location>
</feature>
<dbReference type="Proteomes" id="UP000001038">
    <property type="component" value="Chromosome 13"/>
</dbReference>
<dbReference type="Bgee" id="ENSORLG00000022940">
    <property type="expression patterns" value="Expressed in animal zygote and 6 other cell types or tissues"/>
</dbReference>
<evidence type="ECO:0000259" key="12">
    <source>
        <dbReference type="PROSITE" id="PS50262"/>
    </source>
</evidence>
<dbReference type="PROSITE" id="PS50262">
    <property type="entry name" value="G_PROTEIN_RECEP_F1_2"/>
    <property type="match status" value="1"/>
</dbReference>
<dbReference type="PRINTS" id="PR01157">
    <property type="entry name" value="P2YPURNOCPTR"/>
</dbReference>
<dbReference type="PRINTS" id="PR00237">
    <property type="entry name" value="GPCRRHODOPSN"/>
</dbReference>
<feature type="transmembrane region" description="Helical" evidence="11">
    <location>
        <begin position="149"/>
        <end position="171"/>
    </location>
</feature>
<comment type="similarity">
    <text evidence="9">Belongs to the G-protein coupled receptor 1 family.</text>
</comment>
<keyword evidence="5 9" id="KW-0297">G-protein coupled receptor</keyword>
<evidence type="ECO:0000256" key="5">
    <source>
        <dbReference type="ARBA" id="ARBA00023040"/>
    </source>
</evidence>
<keyword evidence="4 11" id="KW-1133">Transmembrane helix</keyword>
<feature type="domain" description="G-protein coupled receptors family 1 profile" evidence="12">
    <location>
        <begin position="49"/>
        <end position="309"/>
    </location>
</feature>
<dbReference type="InterPro" id="IPR000276">
    <property type="entry name" value="GPCR_Rhodpsn"/>
</dbReference>
<dbReference type="Ensembl" id="ENSORLT00000032990.1">
    <property type="protein sequence ID" value="ENSORLP00000038638.1"/>
    <property type="gene ID" value="ENSORLG00000022940.1"/>
</dbReference>
<dbReference type="CDD" id="cd14982">
    <property type="entry name" value="7tmA_purinoceptor-like"/>
    <property type="match status" value="1"/>
</dbReference>
<feature type="transmembrane region" description="Helical" evidence="11">
    <location>
        <begin position="75"/>
        <end position="96"/>
    </location>
</feature>
<feature type="transmembrane region" description="Helical" evidence="11">
    <location>
        <begin position="293"/>
        <end position="313"/>
    </location>
</feature>
<keyword evidence="8 9" id="KW-0807">Transducer</keyword>
<evidence type="ECO:0000256" key="3">
    <source>
        <dbReference type="ARBA" id="ARBA00022692"/>
    </source>
</evidence>
<feature type="transmembrane region" description="Helical" evidence="11">
    <location>
        <begin position="33"/>
        <end position="54"/>
    </location>
</feature>
<comment type="subcellular location">
    <subcellularLocation>
        <location evidence="1">Cell membrane</location>
        <topology evidence="1">Multi-pass membrane protein</topology>
    </subcellularLocation>
</comment>
<feature type="transmembrane region" description="Helical" evidence="11">
    <location>
        <begin position="108"/>
        <end position="128"/>
    </location>
</feature>
<evidence type="ECO:0000256" key="4">
    <source>
        <dbReference type="ARBA" id="ARBA00022989"/>
    </source>
</evidence>
<proteinExistence type="inferred from homology"/>
<dbReference type="GO" id="GO:0045028">
    <property type="term" value="F:G protein-coupled purinergic nucleotide receptor activity"/>
    <property type="evidence" value="ECO:0000318"/>
    <property type="project" value="GO_Central"/>
</dbReference>
<evidence type="ECO:0000256" key="2">
    <source>
        <dbReference type="ARBA" id="ARBA00022475"/>
    </source>
</evidence>
<feature type="region of interest" description="Disordered" evidence="10">
    <location>
        <begin position="1"/>
        <end position="25"/>
    </location>
</feature>
<reference evidence="13" key="3">
    <citation type="submission" date="2025-09" db="UniProtKB">
        <authorList>
            <consortium name="Ensembl"/>
        </authorList>
    </citation>
    <scope>IDENTIFICATION</scope>
    <source>
        <strain evidence="13">Hd-rR</strain>
    </source>
</reference>
<keyword evidence="3 9" id="KW-0812">Transmembrane</keyword>
<reference evidence="13" key="2">
    <citation type="submission" date="2025-08" db="UniProtKB">
        <authorList>
            <consortium name="Ensembl"/>
        </authorList>
    </citation>
    <scope>IDENTIFICATION</scope>
    <source>
        <strain evidence="13">Hd-rR</strain>
    </source>
</reference>
<dbReference type="PANTHER" id="PTHR24233:SF11">
    <property type="entry name" value="P2Y PURINOCEPTOR 14-LIKE"/>
    <property type="match status" value="1"/>
</dbReference>
<protein>
    <submittedName>
        <fullName evidence="13">Si:ch73-309g22.1</fullName>
    </submittedName>
</protein>
<sequence>MNLSSPSPASPSEMSPRTNESHSDGAMQSSTHVFFTIAYSLLFVVGLLLNGFTLKVYFCRAQQMTASSVTIYLKNLAAADFLLSLCLPLRIINFSIKDLTIRKTYCSFGASAFYLNMYASILFMGYIATNRYLKIVHPVGNHVLQTRKAAFILSTVTWAVLGSVMGLYAILSIATAKENVTVPPEISCDFLQGPEVDLLYKAVHTVCFIVFLFVLGALAFLYRGISRRVLLMQRRQSATSTSKKLTKSRRNMLVLVSVFSICFVPYHLIRLPYAFNKNSVQSWGQWFTNLKEVGVMLSACNVCLDPLIYFIFCKAFRAQLMFKRVFDTSEVSATYFNPDRRTSDGSNRNNGKLSPSSLTNRPSVV</sequence>
<dbReference type="Pfam" id="PF00001">
    <property type="entry name" value="7tm_1"/>
    <property type="match status" value="1"/>
</dbReference>
<dbReference type="GeneTree" id="ENSGT01110000267167"/>
<organism evidence="13 14">
    <name type="scientific">Oryzias latipes</name>
    <name type="common">Japanese rice fish</name>
    <name type="synonym">Japanese killifish</name>
    <dbReference type="NCBI Taxonomy" id="8090"/>
    <lineage>
        <taxon>Eukaryota</taxon>
        <taxon>Metazoa</taxon>
        <taxon>Chordata</taxon>
        <taxon>Craniata</taxon>
        <taxon>Vertebrata</taxon>
        <taxon>Euteleostomi</taxon>
        <taxon>Actinopterygii</taxon>
        <taxon>Neopterygii</taxon>
        <taxon>Teleostei</taxon>
        <taxon>Neoteleostei</taxon>
        <taxon>Acanthomorphata</taxon>
        <taxon>Ovalentaria</taxon>
        <taxon>Atherinomorphae</taxon>
        <taxon>Beloniformes</taxon>
        <taxon>Adrianichthyidae</taxon>
        <taxon>Oryziinae</taxon>
        <taxon>Oryzias</taxon>
    </lineage>
</organism>
<evidence type="ECO:0000313" key="14">
    <source>
        <dbReference type="Proteomes" id="UP000001038"/>
    </source>
</evidence>
<dbReference type="InterPro" id="IPR017452">
    <property type="entry name" value="GPCR_Rhodpsn_7TM"/>
</dbReference>
<feature type="transmembrane region" description="Helical" evidence="11">
    <location>
        <begin position="202"/>
        <end position="225"/>
    </location>
</feature>
<feature type="region of interest" description="Disordered" evidence="10">
    <location>
        <begin position="338"/>
        <end position="365"/>
    </location>
</feature>
<keyword evidence="2" id="KW-1003">Cell membrane</keyword>
<evidence type="ECO:0000256" key="8">
    <source>
        <dbReference type="ARBA" id="ARBA00023224"/>
    </source>
</evidence>
<name>A0A3B3I4A3_ORYLA</name>
<dbReference type="GeneID" id="101169797"/>
<dbReference type="AlphaFoldDB" id="A0A3B3I4A3"/>
<evidence type="ECO:0000256" key="11">
    <source>
        <dbReference type="SAM" id="Phobius"/>
    </source>
</evidence>
<evidence type="ECO:0000256" key="10">
    <source>
        <dbReference type="SAM" id="MobiDB-lite"/>
    </source>
</evidence>
<keyword evidence="7 9" id="KW-0675">Receptor</keyword>
<evidence type="ECO:0000256" key="1">
    <source>
        <dbReference type="ARBA" id="ARBA00004651"/>
    </source>
</evidence>
<reference evidence="13 14" key="1">
    <citation type="journal article" date="2007" name="Nature">
        <title>The medaka draft genome and insights into vertebrate genome evolution.</title>
        <authorList>
            <person name="Kasahara M."/>
            <person name="Naruse K."/>
            <person name="Sasaki S."/>
            <person name="Nakatani Y."/>
            <person name="Qu W."/>
            <person name="Ahsan B."/>
            <person name="Yamada T."/>
            <person name="Nagayasu Y."/>
            <person name="Doi K."/>
            <person name="Kasai Y."/>
            <person name="Jindo T."/>
            <person name="Kobayashi D."/>
            <person name="Shimada A."/>
            <person name="Toyoda A."/>
            <person name="Kuroki Y."/>
            <person name="Fujiyama A."/>
            <person name="Sasaki T."/>
            <person name="Shimizu A."/>
            <person name="Asakawa S."/>
            <person name="Shimizu N."/>
            <person name="Hashimoto S."/>
            <person name="Yang J."/>
            <person name="Lee Y."/>
            <person name="Matsushima K."/>
            <person name="Sugano S."/>
            <person name="Sakaizumi M."/>
            <person name="Narita T."/>
            <person name="Ohishi K."/>
            <person name="Haga S."/>
            <person name="Ohta F."/>
            <person name="Nomoto H."/>
            <person name="Nogata K."/>
            <person name="Morishita T."/>
            <person name="Endo T."/>
            <person name="Shin-I T."/>
            <person name="Takeda H."/>
            <person name="Morishita S."/>
            <person name="Kohara Y."/>
        </authorList>
    </citation>
    <scope>NUCLEOTIDE SEQUENCE [LARGE SCALE GENOMIC DNA]</scope>
    <source>
        <strain evidence="13 14">Hd-rR</strain>
    </source>
</reference>
<dbReference type="PROSITE" id="PS00237">
    <property type="entry name" value="G_PROTEIN_RECEP_F1_1"/>
    <property type="match status" value="1"/>
</dbReference>
<keyword evidence="14" id="KW-1185">Reference proteome</keyword>
<feature type="compositionally biased region" description="Polar residues" evidence="10">
    <location>
        <begin position="344"/>
        <end position="365"/>
    </location>
</feature>
<feature type="compositionally biased region" description="Low complexity" evidence="10">
    <location>
        <begin position="1"/>
        <end position="16"/>
    </location>
</feature>